<dbReference type="GO" id="GO:0000155">
    <property type="term" value="F:phosphorelay sensor kinase activity"/>
    <property type="evidence" value="ECO:0007669"/>
    <property type="project" value="InterPro"/>
</dbReference>
<protein>
    <recommendedName>
        <fullName evidence="3">histidine kinase</fullName>
        <ecNumber evidence="3">2.7.13.3</ecNumber>
    </recommendedName>
</protein>
<evidence type="ECO:0000256" key="4">
    <source>
        <dbReference type="ARBA" id="ARBA00022553"/>
    </source>
</evidence>
<dbReference type="InterPro" id="IPR005467">
    <property type="entry name" value="His_kinase_dom"/>
</dbReference>
<dbReference type="PRINTS" id="PR00344">
    <property type="entry name" value="BCTRLSENSOR"/>
</dbReference>
<evidence type="ECO:0000256" key="1">
    <source>
        <dbReference type="ARBA" id="ARBA00000085"/>
    </source>
</evidence>
<dbReference type="SMART" id="SM00304">
    <property type="entry name" value="HAMP"/>
    <property type="match status" value="1"/>
</dbReference>
<dbReference type="PANTHER" id="PTHR45436">
    <property type="entry name" value="SENSOR HISTIDINE KINASE YKOH"/>
    <property type="match status" value="1"/>
</dbReference>
<dbReference type="EC" id="2.7.13.3" evidence="3"/>
<dbReference type="Pfam" id="PF00512">
    <property type="entry name" value="HisKA"/>
    <property type="match status" value="1"/>
</dbReference>
<feature type="domain" description="HAMP" evidence="13">
    <location>
        <begin position="178"/>
        <end position="230"/>
    </location>
</feature>
<dbReference type="PROSITE" id="PS50109">
    <property type="entry name" value="HIS_KIN"/>
    <property type="match status" value="1"/>
</dbReference>
<dbReference type="Proteomes" id="UP001319104">
    <property type="component" value="Unassembled WGS sequence"/>
</dbReference>
<dbReference type="Pfam" id="PF02518">
    <property type="entry name" value="HATPase_c"/>
    <property type="match status" value="1"/>
</dbReference>
<sequence length="452" mass="51908">MKIKSRLSFLFTLFSAVLLGGFTYAIYLTYLHNREEEFYKKIQLQAVTKADLLLEAKVEAATLQTIYQSSYNVLFQEEVAIYNTDFELLYHDAVEIDIVKETPKMLERIKREGEIFFKQDDWQVAGIRYEYEGQTYLITAAAYDAYGFQKLENLKYSLFVILAIMLLVIYFTSHFFARKALKPLIDLNQDIGKITASNLDLRLSRKESDEITEISESFNHMLDRLEKSFNAQKNFVSNIAHELRTPLAALMAELEIATLKRKGKEELLQAVKNSLDDARRMRDLTQDLLDLAKASYETSEITMSALRVDELLMESHIELKRSFQDYHIQLIFDETEDLEMEVYGNSYLLLVTFKNLMENACKFSTDQSCKVQVGNDGKNVVISFHDKGPGIPQEDVVRIFEPFFRGDNAEMAEGTGVGLSLCKRIVEIHNGNINVDSKPDIGSTFIVRLPNL</sequence>
<dbReference type="CDD" id="cd00075">
    <property type="entry name" value="HATPase"/>
    <property type="match status" value="1"/>
</dbReference>
<dbReference type="SMART" id="SM00387">
    <property type="entry name" value="HATPase_c"/>
    <property type="match status" value="1"/>
</dbReference>
<dbReference type="Gene3D" id="1.10.287.130">
    <property type="match status" value="1"/>
</dbReference>
<reference evidence="14 15" key="1">
    <citation type="submission" date="2021-05" db="EMBL/GenBank/DDBJ databases">
        <authorList>
            <person name="Zhang Z.D."/>
            <person name="Osman G."/>
        </authorList>
    </citation>
    <scope>NUCLEOTIDE SEQUENCE [LARGE SCALE GENOMIC DNA]</scope>
    <source>
        <strain evidence="14 15">KCTC 32217</strain>
    </source>
</reference>
<evidence type="ECO:0000256" key="6">
    <source>
        <dbReference type="ARBA" id="ARBA00022692"/>
    </source>
</evidence>
<dbReference type="InterPro" id="IPR050428">
    <property type="entry name" value="TCS_sensor_his_kinase"/>
</dbReference>
<dbReference type="Pfam" id="PF00672">
    <property type="entry name" value="HAMP"/>
    <property type="match status" value="1"/>
</dbReference>
<dbReference type="SUPFAM" id="SSF47384">
    <property type="entry name" value="Homodimeric domain of signal transducing histidine kinase"/>
    <property type="match status" value="1"/>
</dbReference>
<dbReference type="PANTHER" id="PTHR45436:SF5">
    <property type="entry name" value="SENSOR HISTIDINE KINASE TRCS"/>
    <property type="match status" value="1"/>
</dbReference>
<evidence type="ECO:0000313" key="14">
    <source>
        <dbReference type="EMBL" id="MBS9525329.1"/>
    </source>
</evidence>
<comment type="caution">
    <text evidence="14">The sequence shown here is derived from an EMBL/GenBank/DDBJ whole genome shotgun (WGS) entry which is preliminary data.</text>
</comment>
<comment type="subcellular location">
    <subcellularLocation>
        <location evidence="2">Membrane</location>
    </subcellularLocation>
</comment>
<dbReference type="InterPro" id="IPR036097">
    <property type="entry name" value="HisK_dim/P_sf"/>
</dbReference>
<evidence type="ECO:0000256" key="3">
    <source>
        <dbReference type="ARBA" id="ARBA00012438"/>
    </source>
</evidence>
<feature type="domain" description="Histidine kinase" evidence="12">
    <location>
        <begin position="238"/>
        <end position="452"/>
    </location>
</feature>
<evidence type="ECO:0000256" key="11">
    <source>
        <dbReference type="SAM" id="Phobius"/>
    </source>
</evidence>
<dbReference type="InterPro" id="IPR036890">
    <property type="entry name" value="HATPase_C_sf"/>
</dbReference>
<keyword evidence="7 14" id="KW-0418">Kinase</keyword>
<dbReference type="EMBL" id="JAHCMY010000011">
    <property type="protein sequence ID" value="MBS9525329.1"/>
    <property type="molecule type" value="Genomic_DNA"/>
</dbReference>
<proteinExistence type="predicted"/>
<evidence type="ECO:0000256" key="9">
    <source>
        <dbReference type="ARBA" id="ARBA00023012"/>
    </source>
</evidence>
<evidence type="ECO:0000256" key="5">
    <source>
        <dbReference type="ARBA" id="ARBA00022679"/>
    </source>
</evidence>
<dbReference type="SUPFAM" id="SSF55874">
    <property type="entry name" value="ATPase domain of HSP90 chaperone/DNA topoisomerase II/histidine kinase"/>
    <property type="match status" value="1"/>
</dbReference>
<organism evidence="14 15">
    <name type="scientific">Litoribacter ruber</name>
    <dbReference type="NCBI Taxonomy" id="702568"/>
    <lineage>
        <taxon>Bacteria</taxon>
        <taxon>Pseudomonadati</taxon>
        <taxon>Bacteroidota</taxon>
        <taxon>Cytophagia</taxon>
        <taxon>Cytophagales</taxon>
        <taxon>Cyclobacteriaceae</taxon>
        <taxon>Litoribacter</taxon>
    </lineage>
</organism>
<dbReference type="RefSeq" id="WP_213946190.1">
    <property type="nucleotide sequence ID" value="NZ_JAHCMY010000011.1"/>
</dbReference>
<evidence type="ECO:0000259" key="13">
    <source>
        <dbReference type="PROSITE" id="PS50885"/>
    </source>
</evidence>
<dbReference type="InterPro" id="IPR003594">
    <property type="entry name" value="HATPase_dom"/>
</dbReference>
<keyword evidence="8 11" id="KW-1133">Transmembrane helix</keyword>
<dbReference type="FunFam" id="1.10.287.130:FF:000001">
    <property type="entry name" value="Two-component sensor histidine kinase"/>
    <property type="match status" value="1"/>
</dbReference>
<dbReference type="InterPro" id="IPR003661">
    <property type="entry name" value="HisK_dim/P_dom"/>
</dbReference>
<evidence type="ECO:0000259" key="12">
    <source>
        <dbReference type="PROSITE" id="PS50109"/>
    </source>
</evidence>
<dbReference type="SMART" id="SM00388">
    <property type="entry name" value="HisKA"/>
    <property type="match status" value="1"/>
</dbReference>
<dbReference type="CDD" id="cd00082">
    <property type="entry name" value="HisKA"/>
    <property type="match status" value="1"/>
</dbReference>
<evidence type="ECO:0000256" key="8">
    <source>
        <dbReference type="ARBA" id="ARBA00022989"/>
    </source>
</evidence>
<keyword evidence="10 11" id="KW-0472">Membrane</keyword>
<evidence type="ECO:0000256" key="10">
    <source>
        <dbReference type="ARBA" id="ARBA00023136"/>
    </source>
</evidence>
<evidence type="ECO:0000313" key="15">
    <source>
        <dbReference type="Proteomes" id="UP001319104"/>
    </source>
</evidence>
<keyword evidence="9" id="KW-0902">Two-component regulatory system</keyword>
<dbReference type="GO" id="GO:0005886">
    <property type="term" value="C:plasma membrane"/>
    <property type="evidence" value="ECO:0007669"/>
    <property type="project" value="TreeGrafter"/>
</dbReference>
<dbReference type="AlphaFoldDB" id="A0AAP2CKF2"/>
<dbReference type="PROSITE" id="PS50885">
    <property type="entry name" value="HAMP"/>
    <property type="match status" value="1"/>
</dbReference>
<dbReference type="Gene3D" id="6.10.340.10">
    <property type="match status" value="1"/>
</dbReference>
<comment type="catalytic activity">
    <reaction evidence="1">
        <text>ATP + protein L-histidine = ADP + protein N-phospho-L-histidine.</text>
        <dbReference type="EC" id="2.7.13.3"/>
    </reaction>
</comment>
<name>A0AAP2CKF2_9BACT</name>
<evidence type="ECO:0000256" key="2">
    <source>
        <dbReference type="ARBA" id="ARBA00004370"/>
    </source>
</evidence>
<feature type="transmembrane region" description="Helical" evidence="11">
    <location>
        <begin position="156"/>
        <end position="177"/>
    </location>
</feature>
<evidence type="ECO:0000256" key="7">
    <source>
        <dbReference type="ARBA" id="ARBA00022777"/>
    </source>
</evidence>
<dbReference type="CDD" id="cd06225">
    <property type="entry name" value="HAMP"/>
    <property type="match status" value="1"/>
</dbReference>
<keyword evidence="6 11" id="KW-0812">Transmembrane</keyword>
<dbReference type="InterPro" id="IPR003660">
    <property type="entry name" value="HAMP_dom"/>
</dbReference>
<accession>A0AAP2CKF2</accession>
<dbReference type="SUPFAM" id="SSF158472">
    <property type="entry name" value="HAMP domain-like"/>
    <property type="match status" value="1"/>
</dbReference>
<gene>
    <name evidence="14" type="ORF">KI659_15020</name>
</gene>
<keyword evidence="5" id="KW-0808">Transferase</keyword>
<dbReference type="InterPro" id="IPR004358">
    <property type="entry name" value="Sig_transdc_His_kin-like_C"/>
</dbReference>
<keyword evidence="15" id="KW-1185">Reference proteome</keyword>
<dbReference type="Gene3D" id="3.30.565.10">
    <property type="entry name" value="Histidine kinase-like ATPase, C-terminal domain"/>
    <property type="match status" value="1"/>
</dbReference>
<keyword evidence="4" id="KW-0597">Phosphoprotein</keyword>